<organism evidence="1 2">
    <name type="scientific">Bonamia ostreae</name>
    <dbReference type="NCBI Taxonomy" id="126728"/>
    <lineage>
        <taxon>Eukaryota</taxon>
        <taxon>Sar</taxon>
        <taxon>Rhizaria</taxon>
        <taxon>Endomyxa</taxon>
        <taxon>Ascetosporea</taxon>
        <taxon>Haplosporida</taxon>
        <taxon>Bonamia</taxon>
    </lineage>
</organism>
<dbReference type="Proteomes" id="UP001439008">
    <property type="component" value="Unassembled WGS sequence"/>
</dbReference>
<evidence type="ECO:0000313" key="2">
    <source>
        <dbReference type="Proteomes" id="UP001439008"/>
    </source>
</evidence>
<name>A0ABV2AH92_9EUKA</name>
<sequence length="111" mass="12768">MVKLSKERENIVTAMLIRKSVTILAKMFGYSQGMLLSIMKSDSQRSREIIGIQWRTDFLQFRCVEKCGCIANQVDPKLIPKPSQIFQRVPRGPFLFYCANAWKGFASISKF</sequence>
<comment type="caution">
    <text evidence="1">The sequence shown here is derived from an EMBL/GenBank/DDBJ whole genome shotgun (WGS) entry which is preliminary data.</text>
</comment>
<proteinExistence type="predicted"/>
<reference evidence="1 2" key="1">
    <citation type="journal article" date="2024" name="BMC Biol.">
        <title>Comparative genomics of Ascetosporea gives new insight into the evolutionary basis for animal parasitism in Rhizaria.</title>
        <authorList>
            <person name="Hiltunen Thoren M."/>
            <person name="Onut-Brannstrom I."/>
            <person name="Alfjorden A."/>
            <person name="Peckova H."/>
            <person name="Swords F."/>
            <person name="Hooper C."/>
            <person name="Holzer A.S."/>
            <person name="Bass D."/>
            <person name="Burki F."/>
        </authorList>
    </citation>
    <scope>NUCLEOTIDE SEQUENCE [LARGE SCALE GENOMIC DNA]</scope>
    <source>
        <strain evidence="1">20-A016</strain>
    </source>
</reference>
<gene>
    <name evidence="1" type="ORF">MHBO_000939</name>
</gene>
<dbReference type="EMBL" id="JBDODL010000190">
    <property type="protein sequence ID" value="MES1919068.1"/>
    <property type="molecule type" value="Genomic_DNA"/>
</dbReference>
<accession>A0ABV2AH92</accession>
<keyword evidence="2" id="KW-1185">Reference proteome</keyword>
<protein>
    <submittedName>
        <fullName evidence="1">Uncharacterized protein</fullName>
    </submittedName>
</protein>
<evidence type="ECO:0000313" key="1">
    <source>
        <dbReference type="EMBL" id="MES1919068.1"/>
    </source>
</evidence>